<comment type="similarity">
    <text evidence="2">Belongs to the major facilitator superfamily.</text>
</comment>
<comment type="caution">
    <text evidence="7">The sequence shown here is derived from an EMBL/GenBank/DDBJ whole genome shotgun (WGS) entry which is preliminary data.</text>
</comment>
<evidence type="ECO:0000256" key="1">
    <source>
        <dbReference type="ARBA" id="ARBA00004141"/>
    </source>
</evidence>
<feature type="transmembrane region" description="Helical" evidence="6">
    <location>
        <begin position="289"/>
        <end position="312"/>
    </location>
</feature>
<dbReference type="InterPro" id="IPR036259">
    <property type="entry name" value="MFS_trans_sf"/>
</dbReference>
<accession>A0A074N5D1</accession>
<evidence type="ECO:0000256" key="2">
    <source>
        <dbReference type="ARBA" id="ARBA00008335"/>
    </source>
</evidence>
<evidence type="ECO:0000256" key="3">
    <source>
        <dbReference type="ARBA" id="ARBA00022692"/>
    </source>
</evidence>
<dbReference type="GO" id="GO:0022857">
    <property type="term" value="F:transmembrane transporter activity"/>
    <property type="evidence" value="ECO:0007669"/>
    <property type="project" value="InterPro"/>
</dbReference>
<feature type="transmembrane region" description="Helical" evidence="6">
    <location>
        <begin position="348"/>
        <end position="369"/>
    </location>
</feature>
<evidence type="ECO:0000313" key="8">
    <source>
        <dbReference type="Proteomes" id="UP000027866"/>
    </source>
</evidence>
<protein>
    <submittedName>
        <fullName evidence="7">Uncharacterized protein</fullName>
    </submittedName>
</protein>
<dbReference type="PANTHER" id="PTHR12778:SF9">
    <property type="entry name" value="ACETYL-COENZYME A TRANSPORTER 1"/>
    <property type="match status" value="1"/>
</dbReference>
<sequence length="444" mass="47045">MTSTASAIAATTVRRPLPALSEHRVARFAAIIMLYFLQGVPLGLTLVALPGWLAEQGASPLELGGFVGIALLPWSTKLFNGLVMDRFTFKPMGRRRGWILLAQALMFATLLAMAASAPGASDIALLTAFCFALNVCVTFSDVAVDGMTVDIVPEAERTAINSLMFASQSFGVAVCSMVAGQLLASGNLTITALVLAAMVACASIFVALFRERPGERLLPWTQGLPSRECEERQNSAWGPILRGVLRSVIAPRTLLFLIGTGCAQALFAFADAVNPTLAVQQLGWSSERYASFSALTSLVGAGLALFVPIVLVRWFGLRRVMIGHFLAIAALAAIGGATYGGWQDDRLFMVLAVALYALGVLLTIVQIVWAMRISNPAIAASQFALFMAVPNFSRSIMSGNSGWLVEGGGYAMTYYAVAGITLLGLALCLLARVGDERDLPGAAQ</sequence>
<feature type="transmembrane region" description="Helical" evidence="6">
    <location>
        <begin position="376"/>
        <end position="393"/>
    </location>
</feature>
<dbReference type="OrthoDB" id="9787815at2"/>
<keyword evidence="3 6" id="KW-0812">Transmembrane</keyword>
<name>A0A074N5D1_9SPHN</name>
<evidence type="ECO:0000256" key="5">
    <source>
        <dbReference type="ARBA" id="ARBA00023136"/>
    </source>
</evidence>
<feature type="transmembrane region" description="Helical" evidence="6">
    <location>
        <begin position="28"/>
        <end position="53"/>
    </location>
</feature>
<feature type="transmembrane region" description="Helical" evidence="6">
    <location>
        <begin position="324"/>
        <end position="342"/>
    </location>
</feature>
<dbReference type="Pfam" id="PF07690">
    <property type="entry name" value="MFS_1"/>
    <property type="match status" value="1"/>
</dbReference>
<dbReference type="SUPFAM" id="SSF103473">
    <property type="entry name" value="MFS general substrate transporter"/>
    <property type="match status" value="1"/>
</dbReference>
<feature type="transmembrane region" description="Helical" evidence="6">
    <location>
        <begin position="65"/>
        <end position="85"/>
    </location>
</feature>
<gene>
    <name evidence="7" type="ORF">EH32_10535</name>
</gene>
<keyword evidence="8" id="KW-1185">Reference proteome</keyword>
<reference evidence="7 8" key="1">
    <citation type="submission" date="2014-04" db="EMBL/GenBank/DDBJ databases">
        <title>A comprehensive comparison of genomes of Erythrobacter spp. Strains.</title>
        <authorList>
            <person name="Zheng Q."/>
        </authorList>
    </citation>
    <scope>NUCLEOTIDE SEQUENCE [LARGE SCALE GENOMIC DNA]</scope>
    <source>
        <strain evidence="7 8">DSM 8509</strain>
    </source>
</reference>
<dbReference type="Gene3D" id="1.20.1250.20">
    <property type="entry name" value="MFS general substrate transporter like domains"/>
    <property type="match status" value="1"/>
</dbReference>
<evidence type="ECO:0000256" key="6">
    <source>
        <dbReference type="SAM" id="Phobius"/>
    </source>
</evidence>
<dbReference type="RefSeq" id="WP_034903015.1">
    <property type="nucleotide sequence ID" value="NZ_CP017057.1"/>
</dbReference>
<feature type="transmembrane region" description="Helical" evidence="6">
    <location>
        <begin position="123"/>
        <end position="144"/>
    </location>
</feature>
<dbReference type="PATRIC" id="fig|39960.10.peg.2718"/>
<feature type="transmembrane region" description="Helical" evidence="6">
    <location>
        <begin position="165"/>
        <end position="184"/>
    </location>
</feature>
<dbReference type="AlphaFoldDB" id="A0A074N5D1"/>
<dbReference type="EMBL" id="JMIX01000006">
    <property type="protein sequence ID" value="KEO93162.1"/>
    <property type="molecule type" value="Genomic_DNA"/>
</dbReference>
<evidence type="ECO:0000256" key="4">
    <source>
        <dbReference type="ARBA" id="ARBA00022989"/>
    </source>
</evidence>
<feature type="transmembrane region" description="Helical" evidence="6">
    <location>
        <begin position="249"/>
        <end position="269"/>
    </location>
</feature>
<comment type="subcellular location">
    <subcellularLocation>
        <location evidence="1">Membrane</location>
        <topology evidence="1">Multi-pass membrane protein</topology>
    </subcellularLocation>
</comment>
<dbReference type="KEGG" id="elq:Ga0102493_11469"/>
<dbReference type="GO" id="GO:0016020">
    <property type="term" value="C:membrane"/>
    <property type="evidence" value="ECO:0007669"/>
    <property type="project" value="UniProtKB-SubCell"/>
</dbReference>
<organism evidence="7 8">
    <name type="scientific">Erythrobacter litoralis</name>
    <dbReference type="NCBI Taxonomy" id="39960"/>
    <lineage>
        <taxon>Bacteria</taxon>
        <taxon>Pseudomonadati</taxon>
        <taxon>Pseudomonadota</taxon>
        <taxon>Alphaproteobacteria</taxon>
        <taxon>Sphingomonadales</taxon>
        <taxon>Erythrobacteraceae</taxon>
        <taxon>Erythrobacter/Porphyrobacter group</taxon>
        <taxon>Erythrobacter</taxon>
    </lineage>
</organism>
<dbReference type="InterPro" id="IPR011701">
    <property type="entry name" value="MFS"/>
</dbReference>
<feature type="transmembrane region" description="Helical" evidence="6">
    <location>
        <begin position="413"/>
        <end position="431"/>
    </location>
</feature>
<keyword evidence="5 6" id="KW-0472">Membrane</keyword>
<feature type="transmembrane region" description="Helical" evidence="6">
    <location>
        <begin position="190"/>
        <end position="209"/>
    </location>
</feature>
<dbReference type="Proteomes" id="UP000027866">
    <property type="component" value="Unassembled WGS sequence"/>
</dbReference>
<proteinExistence type="inferred from homology"/>
<evidence type="ECO:0000313" key="7">
    <source>
        <dbReference type="EMBL" id="KEO93162.1"/>
    </source>
</evidence>
<feature type="transmembrane region" description="Helical" evidence="6">
    <location>
        <begin position="97"/>
        <end position="117"/>
    </location>
</feature>
<dbReference type="PANTHER" id="PTHR12778">
    <property type="entry name" value="SOLUTE CARRIER FAMILY 33 ACETYL-COA TRANSPORTER -RELATED"/>
    <property type="match status" value="1"/>
</dbReference>
<dbReference type="InterPro" id="IPR004752">
    <property type="entry name" value="AmpG_permease/AT-1"/>
</dbReference>
<keyword evidence="4 6" id="KW-1133">Transmembrane helix</keyword>